<evidence type="ECO:0000313" key="1">
    <source>
        <dbReference type="EMBL" id="GAL30828.1"/>
    </source>
</evidence>
<name>A0ABQ0JQ16_9VIBR</name>
<gene>
    <name evidence="1" type="ORF">JCM19239_3189</name>
</gene>
<dbReference type="EMBL" id="BBMS01000113">
    <property type="protein sequence ID" value="GAL30828.1"/>
    <property type="molecule type" value="Genomic_DNA"/>
</dbReference>
<accession>A0ABQ0JQ16</accession>
<comment type="caution">
    <text evidence="1">The sequence shown here is derived from an EMBL/GenBank/DDBJ whole genome shotgun (WGS) entry which is preliminary data.</text>
</comment>
<evidence type="ECO:0000313" key="2">
    <source>
        <dbReference type="Proteomes" id="UP000029223"/>
    </source>
</evidence>
<protein>
    <submittedName>
        <fullName evidence="1">2,4-dihydroxyhept-2-ene-1,7-dioic acid aldolase</fullName>
    </submittedName>
</protein>
<dbReference type="Proteomes" id="UP000029223">
    <property type="component" value="Unassembled WGS sequence"/>
</dbReference>
<organism evidence="1 2">
    <name type="scientific">Vibrio variabilis</name>
    <dbReference type="NCBI Taxonomy" id="990271"/>
    <lineage>
        <taxon>Bacteria</taxon>
        <taxon>Pseudomonadati</taxon>
        <taxon>Pseudomonadota</taxon>
        <taxon>Gammaproteobacteria</taxon>
        <taxon>Vibrionales</taxon>
        <taxon>Vibrionaceae</taxon>
        <taxon>Vibrio</taxon>
    </lineage>
</organism>
<sequence length="57" mass="6277">MGILSLNPTQAKDYAERGVTFIGAGVDTLLLRLSAEQLAYKLKHVDDIETPVIDNVY</sequence>
<reference evidence="2" key="1">
    <citation type="submission" date="2014-09" db="EMBL/GenBank/DDBJ databases">
        <title>Vibrio variabilis JCM 19239. (C206) whole genome shotgun sequence.</title>
        <authorList>
            <person name="Sawabe T."/>
            <person name="Meirelles P."/>
            <person name="Nakanishi M."/>
            <person name="Sayaka M."/>
            <person name="Hattori M."/>
            <person name="Ohkuma M."/>
        </authorList>
    </citation>
    <scope>NUCLEOTIDE SEQUENCE [LARGE SCALE GENOMIC DNA]</scope>
    <source>
        <strain evidence="2">JCM 19239</strain>
    </source>
</reference>
<proteinExistence type="predicted"/>
<reference evidence="2" key="2">
    <citation type="submission" date="2014-09" db="EMBL/GenBank/DDBJ databases">
        <authorList>
            <consortium name="NBRP consortium"/>
            <person name="Sawabe T."/>
            <person name="Meirelles P."/>
            <person name="Nakanishi M."/>
            <person name="Sayaka M."/>
            <person name="Hattori M."/>
            <person name="Ohkuma M."/>
        </authorList>
    </citation>
    <scope>NUCLEOTIDE SEQUENCE [LARGE SCALE GENOMIC DNA]</scope>
    <source>
        <strain evidence="2">JCM 19239</strain>
    </source>
</reference>
<keyword evidence="2" id="KW-1185">Reference proteome</keyword>